<gene>
    <name evidence="3" type="ORF">SAMN05444266_101692</name>
</gene>
<reference evidence="3 4" key="1">
    <citation type="submission" date="2016-11" db="EMBL/GenBank/DDBJ databases">
        <authorList>
            <person name="Jaros S."/>
            <person name="Januszkiewicz K."/>
            <person name="Wedrychowicz H."/>
        </authorList>
    </citation>
    <scope>NUCLEOTIDE SEQUENCE [LARGE SCALE GENOMIC DNA]</scope>
    <source>
        <strain evidence="3 4">DSM 27406</strain>
    </source>
</reference>
<sequence>MKDFKKHFIVRAEPEEVYAALTNPATIQLWTGEKAVMSTEPGTEFSLWEDSIVGRNLEFEEGRKIVQEWYFGEEEAEQPSIVTIILHPSKKGTDVELRHTNIPDEAFEDITEGWTTQYFGALIEFYED</sequence>
<accession>A0A1M6WMV5</accession>
<proteinExistence type="inferred from homology"/>
<evidence type="ECO:0000256" key="1">
    <source>
        <dbReference type="ARBA" id="ARBA00006817"/>
    </source>
</evidence>
<evidence type="ECO:0000313" key="3">
    <source>
        <dbReference type="EMBL" id="SHK94929.1"/>
    </source>
</evidence>
<evidence type="ECO:0000259" key="2">
    <source>
        <dbReference type="Pfam" id="PF08327"/>
    </source>
</evidence>
<dbReference type="OrthoDB" id="1445093at2"/>
<keyword evidence="4" id="KW-1185">Reference proteome</keyword>
<organism evidence="3 4">
    <name type="scientific">Chitinophaga jiangningensis</name>
    <dbReference type="NCBI Taxonomy" id="1419482"/>
    <lineage>
        <taxon>Bacteria</taxon>
        <taxon>Pseudomonadati</taxon>
        <taxon>Bacteroidota</taxon>
        <taxon>Chitinophagia</taxon>
        <taxon>Chitinophagales</taxon>
        <taxon>Chitinophagaceae</taxon>
        <taxon>Chitinophaga</taxon>
    </lineage>
</organism>
<name>A0A1M6WMV5_9BACT</name>
<evidence type="ECO:0000313" key="4">
    <source>
        <dbReference type="Proteomes" id="UP000184420"/>
    </source>
</evidence>
<dbReference type="RefSeq" id="WP_073078029.1">
    <property type="nucleotide sequence ID" value="NZ_FRBL01000001.1"/>
</dbReference>
<dbReference type="SUPFAM" id="SSF55961">
    <property type="entry name" value="Bet v1-like"/>
    <property type="match status" value="1"/>
</dbReference>
<dbReference type="InterPro" id="IPR013538">
    <property type="entry name" value="ASHA1/2-like_C"/>
</dbReference>
<feature type="domain" description="Activator of Hsp90 ATPase homologue 1/2-like C-terminal" evidence="2">
    <location>
        <begin position="12"/>
        <end position="118"/>
    </location>
</feature>
<dbReference type="STRING" id="1419482.SAMN05444266_101692"/>
<comment type="similarity">
    <text evidence="1">Belongs to the AHA1 family.</text>
</comment>
<dbReference type="EMBL" id="FRBL01000001">
    <property type="protein sequence ID" value="SHK94929.1"/>
    <property type="molecule type" value="Genomic_DNA"/>
</dbReference>
<dbReference type="Pfam" id="PF08327">
    <property type="entry name" value="AHSA1"/>
    <property type="match status" value="1"/>
</dbReference>
<dbReference type="Gene3D" id="3.30.530.20">
    <property type="match status" value="1"/>
</dbReference>
<dbReference type="AlphaFoldDB" id="A0A1M6WMV5"/>
<dbReference type="InterPro" id="IPR023393">
    <property type="entry name" value="START-like_dom_sf"/>
</dbReference>
<dbReference type="Proteomes" id="UP000184420">
    <property type="component" value="Unassembled WGS sequence"/>
</dbReference>
<protein>
    <submittedName>
        <fullName evidence="3">Uncharacterized conserved protein YndB, AHSA1/START domain</fullName>
    </submittedName>
</protein>